<keyword evidence="2" id="KW-1133">Transmembrane helix</keyword>
<sequence length="554" mass="61322">MLINIELRGLLAVSLQIWTTSNRFLFSFRNVPLLLQNVLERNWWSRKNAENYESACTDRRIILTYKEKIDRIVKILGSSDEKEDKFVETFPTWKKHREETIEKLLKTASGLKDIRRNSNIARFATGTVGIAGGVATIGSLLFPPAALPLLPGWLGTAVFSLLPSVFLPAAPAASSLAVAGGVVAAGGAIGNVGASVTELVLTQKSLDEAKEVIAEDRRLMKRLGIFEFFEELNDAIDGLFGKSTSSKILNDLIDFLRKIPPTLNDIGPHLRALTSFLTKLLPRITEFLIIGPPLAAVILSIILVVFMIRRRGCAILNYSMCLGLVSAIDATVEITRLIAAAGLKDSRFGELIPRQLAGKVTVGAIAGIGITLDVVTVVLSTIELAEGSLSDEVKIMYAIVNNLQAQVKLYQDLNNELQRCVKRSLAKEGTTMPEAYVELLTYLELYSRRKVFVNISWRHPPAHSWYRSEDPGATTHFKGDRKDQTVLARLTSGHFKTLRFSRGDKRSNICTKCNMIEATPQHLLDCVALVYDDLLEQPDFVLEVMKANDLMDLI</sequence>
<comment type="similarity">
    <text evidence="1">Belongs to the apolipoprotein L family.</text>
</comment>
<dbReference type="GO" id="GO:0016020">
    <property type="term" value="C:membrane"/>
    <property type="evidence" value="ECO:0007669"/>
    <property type="project" value="TreeGrafter"/>
</dbReference>
<dbReference type="PANTHER" id="PTHR14096:SF28">
    <property type="entry name" value="APOLIPOPROTEIN L, 1-RELATED"/>
    <property type="match status" value="1"/>
</dbReference>
<gene>
    <name evidence="3" type="ORF">AVEN_226808_1</name>
</gene>
<dbReference type="GO" id="GO:0008289">
    <property type="term" value="F:lipid binding"/>
    <property type="evidence" value="ECO:0007669"/>
    <property type="project" value="InterPro"/>
</dbReference>
<dbReference type="GO" id="GO:0006869">
    <property type="term" value="P:lipid transport"/>
    <property type="evidence" value="ECO:0007669"/>
    <property type="project" value="InterPro"/>
</dbReference>
<dbReference type="PANTHER" id="PTHR14096">
    <property type="entry name" value="APOLIPOPROTEIN L"/>
    <property type="match status" value="1"/>
</dbReference>
<keyword evidence="4" id="KW-1185">Reference proteome</keyword>
<name>A0A4Y2RS11_ARAVE</name>
<dbReference type="AlphaFoldDB" id="A0A4Y2RS11"/>
<keyword evidence="2" id="KW-0812">Transmembrane</keyword>
<evidence type="ECO:0008006" key="5">
    <source>
        <dbReference type="Google" id="ProtNLM"/>
    </source>
</evidence>
<keyword evidence="2" id="KW-0472">Membrane</keyword>
<evidence type="ECO:0000256" key="2">
    <source>
        <dbReference type="SAM" id="Phobius"/>
    </source>
</evidence>
<reference evidence="3 4" key="1">
    <citation type="journal article" date="2019" name="Sci. Rep.">
        <title>Orb-weaving spider Araneus ventricosus genome elucidates the spidroin gene catalogue.</title>
        <authorList>
            <person name="Kono N."/>
            <person name="Nakamura H."/>
            <person name="Ohtoshi R."/>
            <person name="Moran D.A.P."/>
            <person name="Shinohara A."/>
            <person name="Yoshida Y."/>
            <person name="Fujiwara M."/>
            <person name="Mori M."/>
            <person name="Tomita M."/>
            <person name="Arakawa K."/>
        </authorList>
    </citation>
    <scope>NUCLEOTIDE SEQUENCE [LARGE SCALE GENOMIC DNA]</scope>
</reference>
<dbReference type="EMBL" id="BGPR01017914">
    <property type="protein sequence ID" value="GBN77685.1"/>
    <property type="molecule type" value="Genomic_DNA"/>
</dbReference>
<feature type="transmembrane region" description="Helical" evidence="2">
    <location>
        <begin position="176"/>
        <end position="196"/>
    </location>
</feature>
<dbReference type="GO" id="GO:0042157">
    <property type="term" value="P:lipoprotein metabolic process"/>
    <property type="evidence" value="ECO:0007669"/>
    <property type="project" value="InterPro"/>
</dbReference>
<evidence type="ECO:0000313" key="4">
    <source>
        <dbReference type="Proteomes" id="UP000499080"/>
    </source>
</evidence>
<dbReference type="InterPro" id="IPR008405">
    <property type="entry name" value="ApoL"/>
</dbReference>
<accession>A0A4Y2RS11</accession>
<feature type="transmembrane region" description="Helical" evidence="2">
    <location>
        <begin position="148"/>
        <end position="169"/>
    </location>
</feature>
<feature type="transmembrane region" description="Helical" evidence="2">
    <location>
        <begin position="287"/>
        <end position="308"/>
    </location>
</feature>
<dbReference type="Proteomes" id="UP000499080">
    <property type="component" value="Unassembled WGS sequence"/>
</dbReference>
<organism evidence="3 4">
    <name type="scientific">Araneus ventricosus</name>
    <name type="common">Orbweaver spider</name>
    <name type="synonym">Epeira ventricosa</name>
    <dbReference type="NCBI Taxonomy" id="182803"/>
    <lineage>
        <taxon>Eukaryota</taxon>
        <taxon>Metazoa</taxon>
        <taxon>Ecdysozoa</taxon>
        <taxon>Arthropoda</taxon>
        <taxon>Chelicerata</taxon>
        <taxon>Arachnida</taxon>
        <taxon>Araneae</taxon>
        <taxon>Araneomorphae</taxon>
        <taxon>Entelegynae</taxon>
        <taxon>Araneoidea</taxon>
        <taxon>Araneidae</taxon>
        <taxon>Araneus</taxon>
    </lineage>
</organism>
<protein>
    <recommendedName>
        <fullName evidence="5">Apolipoprotein L3</fullName>
    </recommendedName>
</protein>
<dbReference type="GO" id="GO:0005576">
    <property type="term" value="C:extracellular region"/>
    <property type="evidence" value="ECO:0007669"/>
    <property type="project" value="InterPro"/>
</dbReference>
<feature type="transmembrane region" description="Helical" evidence="2">
    <location>
        <begin position="120"/>
        <end position="142"/>
    </location>
</feature>
<evidence type="ECO:0000313" key="3">
    <source>
        <dbReference type="EMBL" id="GBN77685.1"/>
    </source>
</evidence>
<proteinExistence type="inferred from homology"/>
<evidence type="ECO:0000256" key="1">
    <source>
        <dbReference type="ARBA" id="ARBA00010090"/>
    </source>
</evidence>
<comment type="caution">
    <text evidence="3">The sequence shown here is derived from an EMBL/GenBank/DDBJ whole genome shotgun (WGS) entry which is preliminary data.</text>
</comment>